<sequence>MKEMRGEEEKRIKLDHLRIEIEIDTVGETKIQEKRPIQKWDEKAIKEYERRIENWEPAKSWTEMEEKIRKAVVQKEFTSQREISQSCRRQDRQEDSLPKKHVVEEREARSEKGENGQEGAKNELEELRKRVERLENLWVKQGEVMKEFKSELEGGYVESWVKEVTGKYFEEWKLGSLSKRGDKEAYGAWVLKTDNRKKEEALMNSMMVEGEKEFLVERFMNAAERWERMEQEKLYKNRIEREYKVRYSRKGAWVSKEESELGQ</sequence>
<organism evidence="1 2">
    <name type="scientific">Eretmocerus hayati</name>
    <dbReference type="NCBI Taxonomy" id="131215"/>
    <lineage>
        <taxon>Eukaryota</taxon>
        <taxon>Metazoa</taxon>
        <taxon>Ecdysozoa</taxon>
        <taxon>Arthropoda</taxon>
        <taxon>Hexapoda</taxon>
        <taxon>Insecta</taxon>
        <taxon>Pterygota</taxon>
        <taxon>Neoptera</taxon>
        <taxon>Endopterygota</taxon>
        <taxon>Hymenoptera</taxon>
        <taxon>Apocrita</taxon>
        <taxon>Proctotrupomorpha</taxon>
        <taxon>Chalcidoidea</taxon>
        <taxon>Aphelinidae</taxon>
        <taxon>Aphelininae</taxon>
        <taxon>Eretmocerus</taxon>
    </lineage>
</organism>
<reference evidence="1" key="1">
    <citation type="submission" date="2023-04" db="EMBL/GenBank/DDBJ databases">
        <title>A chromosome-level genome assembly of the parasitoid wasp Eretmocerus hayati.</title>
        <authorList>
            <person name="Zhong Y."/>
            <person name="Liu S."/>
            <person name="Liu Y."/>
        </authorList>
    </citation>
    <scope>NUCLEOTIDE SEQUENCE</scope>
    <source>
        <strain evidence="1">ZJU_SS_LIU_2023</strain>
    </source>
</reference>
<proteinExistence type="predicted"/>
<name>A0ACC2N4X7_9HYME</name>
<evidence type="ECO:0000313" key="1">
    <source>
        <dbReference type="EMBL" id="KAJ8665756.1"/>
    </source>
</evidence>
<evidence type="ECO:0000313" key="2">
    <source>
        <dbReference type="Proteomes" id="UP001239111"/>
    </source>
</evidence>
<accession>A0ACC2N4X7</accession>
<keyword evidence="2" id="KW-1185">Reference proteome</keyword>
<protein>
    <submittedName>
        <fullName evidence="1">Uncharacterized protein</fullName>
    </submittedName>
</protein>
<comment type="caution">
    <text evidence="1">The sequence shown here is derived from an EMBL/GenBank/DDBJ whole genome shotgun (WGS) entry which is preliminary data.</text>
</comment>
<gene>
    <name evidence="1" type="ORF">QAD02_007418</name>
</gene>
<dbReference type="Proteomes" id="UP001239111">
    <property type="component" value="Chromosome 4"/>
</dbReference>
<dbReference type="EMBL" id="CM056744">
    <property type="protein sequence ID" value="KAJ8665756.1"/>
    <property type="molecule type" value="Genomic_DNA"/>
</dbReference>